<feature type="domain" description="DinB-like" evidence="1">
    <location>
        <begin position="37"/>
        <end position="172"/>
    </location>
</feature>
<reference evidence="3" key="1">
    <citation type="submission" date="2018-12" db="EMBL/GenBank/DDBJ databases">
        <title>Tengunoibacter tsumagoiensis gen. nov., sp. nov., Dictyobacter kobayashii sp. nov., D. alpinus sp. nov., and D. joshuensis sp. nov. and description of Dictyobacteraceae fam. nov. within the order Ktedonobacterales isolated from Tengu-no-mugimeshi.</title>
        <authorList>
            <person name="Wang C.M."/>
            <person name="Zheng Y."/>
            <person name="Sakai Y."/>
            <person name="Toyoda A."/>
            <person name="Minakuchi Y."/>
            <person name="Abe K."/>
            <person name="Yokota A."/>
            <person name="Yabe S."/>
        </authorList>
    </citation>
    <scope>NUCLEOTIDE SEQUENCE [LARGE SCALE GENOMIC DNA]</scope>
    <source>
        <strain evidence="3">S-27</strain>
    </source>
</reference>
<evidence type="ECO:0000313" key="3">
    <source>
        <dbReference type="Proteomes" id="UP000287224"/>
    </source>
</evidence>
<gene>
    <name evidence="2" type="ORF">KDAU_60890</name>
</gene>
<dbReference type="Proteomes" id="UP000287224">
    <property type="component" value="Unassembled WGS sequence"/>
</dbReference>
<evidence type="ECO:0000313" key="2">
    <source>
        <dbReference type="EMBL" id="GCE08760.1"/>
    </source>
</evidence>
<dbReference type="InterPro" id="IPR034660">
    <property type="entry name" value="DinB/YfiT-like"/>
</dbReference>
<dbReference type="RefSeq" id="WP_126601253.1">
    <property type="nucleotide sequence ID" value="NZ_BIFQ01000002.1"/>
</dbReference>
<comment type="caution">
    <text evidence="2">The sequence shown here is derived from an EMBL/GenBank/DDBJ whole genome shotgun (WGS) entry which is preliminary data.</text>
</comment>
<organism evidence="2 3">
    <name type="scientific">Dictyobacter aurantiacus</name>
    <dbReference type="NCBI Taxonomy" id="1936993"/>
    <lineage>
        <taxon>Bacteria</taxon>
        <taxon>Bacillati</taxon>
        <taxon>Chloroflexota</taxon>
        <taxon>Ktedonobacteria</taxon>
        <taxon>Ktedonobacterales</taxon>
        <taxon>Dictyobacteraceae</taxon>
        <taxon>Dictyobacter</taxon>
    </lineage>
</organism>
<keyword evidence="3" id="KW-1185">Reference proteome</keyword>
<proteinExistence type="predicted"/>
<dbReference type="InterPro" id="IPR024775">
    <property type="entry name" value="DinB-like"/>
</dbReference>
<protein>
    <recommendedName>
        <fullName evidence="1">DinB-like domain-containing protein</fullName>
    </recommendedName>
</protein>
<sequence>MLQIDFAALRAGTASYTDLTSAISHTELRTETSELFNNIQAIIAQATDAAVTLVPEDPQAGEGEHGWTLGHVIAHLTASLEEQATTSALLARGFTIEQRFHTETPWESITTVEQLQARLRECTRICNAYLDAWPDNPDLSTTVTRVPFIGPMNAIGCYTLGILHGQMHYDQLKEIMRQAREA</sequence>
<accession>A0A401ZPL9</accession>
<dbReference type="SUPFAM" id="SSF109854">
    <property type="entry name" value="DinB/YfiT-like putative metalloenzymes"/>
    <property type="match status" value="1"/>
</dbReference>
<evidence type="ECO:0000259" key="1">
    <source>
        <dbReference type="Pfam" id="PF12867"/>
    </source>
</evidence>
<dbReference type="Gene3D" id="1.20.120.450">
    <property type="entry name" value="dinb family like domain"/>
    <property type="match status" value="1"/>
</dbReference>
<dbReference type="EMBL" id="BIFQ01000002">
    <property type="protein sequence ID" value="GCE08760.1"/>
    <property type="molecule type" value="Genomic_DNA"/>
</dbReference>
<dbReference type="AlphaFoldDB" id="A0A401ZPL9"/>
<name>A0A401ZPL9_9CHLR</name>
<dbReference type="OrthoDB" id="154776at2"/>
<dbReference type="Pfam" id="PF12867">
    <property type="entry name" value="DinB_2"/>
    <property type="match status" value="1"/>
</dbReference>